<comment type="catalytic activity">
    <reaction evidence="12">
        <text>dibenzothiophene 5-oxide + FMNH2 + O2 = dibenzothiophene 5,5-dioxide + FMN + H2O + H(+)</text>
        <dbReference type="Rhea" id="RHEA:49080"/>
        <dbReference type="ChEBI" id="CHEBI:15377"/>
        <dbReference type="ChEBI" id="CHEBI:15378"/>
        <dbReference type="ChEBI" id="CHEBI:15379"/>
        <dbReference type="ChEBI" id="CHEBI:23683"/>
        <dbReference type="ChEBI" id="CHEBI:57618"/>
        <dbReference type="ChEBI" id="CHEBI:58210"/>
        <dbReference type="ChEBI" id="CHEBI:90356"/>
    </reaction>
</comment>
<proteinExistence type="inferred from homology"/>
<keyword evidence="6" id="KW-0503">Monooxygenase</keyword>
<keyword evidence="5" id="KW-0560">Oxidoreductase</keyword>
<evidence type="ECO:0000256" key="9">
    <source>
        <dbReference type="ARBA" id="ARBA00034328"/>
    </source>
</evidence>
<sequence>MTLTDDTTSNISTHRGNPVAVARELAAGWRDGLAERDRDGGPASREKEDLRRSGLLSLAVPEEYGGWGADWPTVFAVIREIAKVDGSLGHLYGYHLVCAAFVELLGSPDQRDATYRRVVEGSWTGNASSENNSHILDWKVRATPREDGGYVLDGTKHFCSGALGSDLLLVFGVAQDDDAPERSGIITAVIPTDREGVRPNNDWNALGMRRTDSGTTDFHQVEVLPHEVLGAPNSVITEFFTFGRASLFGPLVQLIFSNVYVGIATGALESARDYTLAHARPWTPAGVTEATQDPYVVRTFGELAIALQGADAAARDAAHSVQRVWEEGAALTPADRASLMVQVSGVKVLATEAGLSIGSRIFEVIGARGTHPRFGLDRFWRNIRTHSLHDPVSYKIADVGQHFLNGRDPVPGFTS</sequence>
<feature type="domain" description="Acyl-CoA oxidase/dehydrogenase middle" evidence="14">
    <location>
        <begin position="134"/>
        <end position="221"/>
    </location>
</feature>
<dbReference type="EC" id="1.14.14.21" evidence="9"/>
<protein>
    <recommendedName>
        <fullName evidence="10">Dibenzothiophene monooxygenase</fullName>
        <ecNumber evidence="9">1.14.14.21</ecNumber>
    </recommendedName>
</protein>
<keyword evidence="3" id="KW-0288">FMN</keyword>
<evidence type="ECO:0000256" key="10">
    <source>
        <dbReference type="ARBA" id="ARBA00034345"/>
    </source>
</evidence>
<dbReference type="Pfam" id="PF02770">
    <property type="entry name" value="Acyl-CoA_dh_M"/>
    <property type="match status" value="1"/>
</dbReference>
<organism evidence="17 18">
    <name type="scientific">Williamsia serinedens</name>
    <dbReference type="NCBI Taxonomy" id="391736"/>
    <lineage>
        <taxon>Bacteria</taxon>
        <taxon>Bacillati</taxon>
        <taxon>Actinomycetota</taxon>
        <taxon>Actinomycetes</taxon>
        <taxon>Mycobacteriales</taxon>
        <taxon>Nocardiaceae</taxon>
        <taxon>Williamsia</taxon>
    </lineage>
</organism>
<evidence type="ECO:0000256" key="4">
    <source>
        <dbReference type="ARBA" id="ARBA00022741"/>
    </source>
</evidence>
<dbReference type="InterPro" id="IPR013786">
    <property type="entry name" value="AcylCoA_DH/ox_N"/>
</dbReference>
<evidence type="ECO:0000256" key="2">
    <source>
        <dbReference type="ARBA" id="ARBA00022630"/>
    </source>
</evidence>
<evidence type="ECO:0000259" key="14">
    <source>
        <dbReference type="Pfam" id="PF02770"/>
    </source>
</evidence>
<comment type="caution">
    <text evidence="17">The sequence shown here is derived from an EMBL/GenBank/DDBJ whole genome shotgun (WGS) entry which is preliminary data.</text>
</comment>
<feature type="domain" description="Acyl-CoA dehydrogenase/oxidase N-terminal" evidence="15">
    <location>
        <begin position="33"/>
        <end position="121"/>
    </location>
</feature>
<dbReference type="EMBL" id="JAMTCG010000005">
    <property type="protein sequence ID" value="MCP2161777.1"/>
    <property type="molecule type" value="Genomic_DNA"/>
</dbReference>
<gene>
    <name evidence="17" type="ORF">LX12_002976</name>
</gene>
<evidence type="ECO:0000256" key="1">
    <source>
        <dbReference type="ARBA" id="ARBA00004496"/>
    </source>
</evidence>
<dbReference type="Gene3D" id="1.10.540.10">
    <property type="entry name" value="Acyl-CoA dehydrogenase/oxidase, N-terminal domain"/>
    <property type="match status" value="1"/>
</dbReference>
<dbReference type="InterPro" id="IPR013107">
    <property type="entry name" value="Acyl-CoA_DH_C"/>
</dbReference>
<dbReference type="PIRSF" id="PIRSF016578">
    <property type="entry name" value="HsaA"/>
    <property type="match status" value="1"/>
</dbReference>
<dbReference type="InterPro" id="IPR006091">
    <property type="entry name" value="Acyl-CoA_Oxase/DH_mid-dom"/>
</dbReference>
<feature type="domain" description="Acyl-CoA dehydrogenase C-terminal" evidence="16">
    <location>
        <begin position="254"/>
        <end position="390"/>
    </location>
</feature>
<name>A0ABT1H3G9_9NOCA</name>
<dbReference type="InterPro" id="IPR009100">
    <property type="entry name" value="AcylCoA_DH/oxidase_NM_dom_sf"/>
</dbReference>
<dbReference type="Proteomes" id="UP001205740">
    <property type="component" value="Unassembled WGS sequence"/>
</dbReference>
<reference evidence="17 18" key="1">
    <citation type="submission" date="2022-06" db="EMBL/GenBank/DDBJ databases">
        <title>Genomic Encyclopedia of Archaeal and Bacterial Type Strains, Phase II (KMG-II): from individual species to whole genera.</title>
        <authorList>
            <person name="Goeker M."/>
        </authorList>
    </citation>
    <scope>NUCLEOTIDE SEQUENCE [LARGE SCALE GENOMIC DNA]</scope>
    <source>
        <strain evidence="17 18">DSM 45037</strain>
    </source>
</reference>
<evidence type="ECO:0000313" key="17">
    <source>
        <dbReference type="EMBL" id="MCP2161777.1"/>
    </source>
</evidence>
<dbReference type="InterPro" id="IPR046373">
    <property type="entry name" value="Acyl-CoA_Oxase/DH_mid-dom_sf"/>
</dbReference>
<evidence type="ECO:0000313" key="18">
    <source>
        <dbReference type="Proteomes" id="UP001205740"/>
    </source>
</evidence>
<evidence type="ECO:0000256" key="5">
    <source>
        <dbReference type="ARBA" id="ARBA00023002"/>
    </source>
</evidence>
<evidence type="ECO:0000256" key="11">
    <source>
        <dbReference type="ARBA" id="ARBA00047859"/>
    </source>
</evidence>
<evidence type="ECO:0000259" key="16">
    <source>
        <dbReference type="Pfam" id="PF08028"/>
    </source>
</evidence>
<comment type="catalytic activity">
    <reaction evidence="11">
        <text>dibenzothiophene + FMNH2 + O2 = dibenzothiophene 5-oxide + FMN + H2O + H(+)</text>
        <dbReference type="Rhea" id="RHEA:49076"/>
        <dbReference type="ChEBI" id="CHEBI:15377"/>
        <dbReference type="ChEBI" id="CHEBI:15378"/>
        <dbReference type="ChEBI" id="CHEBI:15379"/>
        <dbReference type="ChEBI" id="CHEBI:23681"/>
        <dbReference type="ChEBI" id="CHEBI:23683"/>
        <dbReference type="ChEBI" id="CHEBI:57618"/>
        <dbReference type="ChEBI" id="CHEBI:58210"/>
    </reaction>
</comment>
<keyword evidence="18" id="KW-1185">Reference proteome</keyword>
<dbReference type="RefSeq" id="WP_253655355.1">
    <property type="nucleotide sequence ID" value="NZ_BAAAOE010000001.1"/>
</dbReference>
<dbReference type="Gene3D" id="1.20.140.10">
    <property type="entry name" value="Butyryl-CoA Dehydrogenase, subunit A, domain 3"/>
    <property type="match status" value="1"/>
</dbReference>
<comment type="pathway">
    <text evidence="7">Sulfur metabolism; dibenzothiophene degradation.</text>
</comment>
<accession>A0ABT1H3G9</accession>
<evidence type="ECO:0000256" key="7">
    <source>
        <dbReference type="ARBA" id="ARBA00034307"/>
    </source>
</evidence>
<evidence type="ECO:0000256" key="3">
    <source>
        <dbReference type="ARBA" id="ARBA00022643"/>
    </source>
</evidence>
<comment type="subcellular location">
    <subcellularLocation>
        <location evidence="1">Cytoplasm</location>
    </subcellularLocation>
</comment>
<dbReference type="Pfam" id="PF02771">
    <property type="entry name" value="Acyl-CoA_dh_N"/>
    <property type="match status" value="1"/>
</dbReference>
<keyword evidence="4" id="KW-0547">Nucleotide-binding</keyword>
<evidence type="ECO:0000256" key="13">
    <source>
        <dbReference type="ARBA" id="ARBA00049456"/>
    </source>
</evidence>
<dbReference type="PANTHER" id="PTHR43884">
    <property type="entry name" value="ACYL-COA DEHYDROGENASE"/>
    <property type="match status" value="1"/>
</dbReference>
<dbReference type="InterPro" id="IPR036250">
    <property type="entry name" value="AcylCo_DH-like_C"/>
</dbReference>
<comment type="catalytic activity">
    <reaction evidence="13">
        <text>dibenzothiophene + 2 FMNH2 + 2 O2 = dibenzothiophene 5,5-dioxide + 2 FMN + 2 H2O + 2 H(+)</text>
        <dbReference type="Rhea" id="RHEA:49072"/>
        <dbReference type="ChEBI" id="CHEBI:15377"/>
        <dbReference type="ChEBI" id="CHEBI:15378"/>
        <dbReference type="ChEBI" id="CHEBI:15379"/>
        <dbReference type="ChEBI" id="CHEBI:23681"/>
        <dbReference type="ChEBI" id="CHEBI:57618"/>
        <dbReference type="ChEBI" id="CHEBI:58210"/>
        <dbReference type="ChEBI" id="CHEBI:90356"/>
        <dbReference type="EC" id="1.14.14.21"/>
    </reaction>
</comment>
<evidence type="ECO:0000256" key="8">
    <source>
        <dbReference type="ARBA" id="ARBA00034317"/>
    </source>
</evidence>
<evidence type="ECO:0000256" key="6">
    <source>
        <dbReference type="ARBA" id="ARBA00023033"/>
    </source>
</evidence>
<dbReference type="Pfam" id="PF08028">
    <property type="entry name" value="Acyl-CoA_dh_2"/>
    <property type="match status" value="1"/>
</dbReference>
<keyword evidence="2" id="KW-0285">Flavoprotein</keyword>
<dbReference type="InterPro" id="IPR037069">
    <property type="entry name" value="AcylCoA_DH/ox_N_sf"/>
</dbReference>
<evidence type="ECO:0000259" key="15">
    <source>
        <dbReference type="Pfam" id="PF02771"/>
    </source>
</evidence>
<dbReference type="PANTHER" id="PTHR43884:SF12">
    <property type="entry name" value="ISOVALERYL-COA DEHYDROGENASE, MITOCHONDRIAL-RELATED"/>
    <property type="match status" value="1"/>
</dbReference>
<dbReference type="Gene3D" id="2.40.110.10">
    <property type="entry name" value="Butyryl-CoA Dehydrogenase, subunit A, domain 2"/>
    <property type="match status" value="1"/>
</dbReference>
<evidence type="ECO:0000256" key="12">
    <source>
        <dbReference type="ARBA" id="ARBA00048445"/>
    </source>
</evidence>
<dbReference type="SUPFAM" id="SSF56645">
    <property type="entry name" value="Acyl-CoA dehydrogenase NM domain-like"/>
    <property type="match status" value="1"/>
</dbReference>
<dbReference type="SUPFAM" id="SSF47203">
    <property type="entry name" value="Acyl-CoA dehydrogenase C-terminal domain-like"/>
    <property type="match status" value="1"/>
</dbReference>
<comment type="similarity">
    <text evidence="8">Belongs to the DszC flavin monooxygenase family.</text>
</comment>